<feature type="region of interest" description="Disordered" evidence="1">
    <location>
        <begin position="300"/>
        <end position="321"/>
    </location>
</feature>
<dbReference type="AlphaFoldDB" id="A0AB38HQJ8"/>
<proteinExistence type="predicted"/>
<reference evidence="2 3" key="1">
    <citation type="submission" date="2019-02" db="EMBL/GenBank/DDBJ databases">
        <title>The genomic architecture of introgression among sibling species of bacteria.</title>
        <authorList>
            <person name="Cavassim M.I.A."/>
            <person name="Moeskjaer S."/>
            <person name="Moslemi C."/>
            <person name="Fields B."/>
            <person name="Bachmann A."/>
            <person name="Vilhjalmsson B."/>
            <person name="Schierup M.H."/>
            <person name="Young J.P.W."/>
            <person name="Andersen S.U."/>
        </authorList>
    </citation>
    <scope>NUCLEOTIDE SEQUENCE [LARGE SCALE GENOMIC DNA]</scope>
    <source>
        <strain evidence="2 3">SM92</strain>
    </source>
</reference>
<organism evidence="2 3">
    <name type="scientific">Rhizobium ruizarguesonis</name>
    <dbReference type="NCBI Taxonomy" id="2081791"/>
    <lineage>
        <taxon>Bacteria</taxon>
        <taxon>Pseudomonadati</taxon>
        <taxon>Pseudomonadota</taxon>
        <taxon>Alphaproteobacteria</taxon>
        <taxon>Hyphomicrobiales</taxon>
        <taxon>Rhizobiaceae</taxon>
        <taxon>Rhizobium/Agrobacterium group</taxon>
        <taxon>Rhizobium</taxon>
    </lineage>
</organism>
<gene>
    <name evidence="2" type="ORF">ELH40_39185</name>
</gene>
<sequence>MSFYSNSSSQRLDDTLEAMRLVMPDVLEREREVANKKWFAYRFMTPLAATKHFASLYSKGFKAYIRFNRDRDEAELRQGLGSRIFQKPNGSLTELWRARQRADELGLPYELLIEFGFEFARKGGWKNAPRPMQLFGSADSDIAWPLEIEKFLNERLPHVIDRLADLPQYRVENYRHLPVQDDFRCYVIDHVRASTKPWAFRLTGPCLEKRHLPLLLALKLAPQDQRWRIMTELRLEQESELTIQAPREALPQIALVPACFGLIAAYAAAVSPCSSCPFSARCQAMGKAVAAAMIKRHGSVSTLKDERDQTRKAGQRRRTARWRAKKELEASMSLREAV</sequence>
<name>A0AB38HQJ8_9HYPH</name>
<comment type="caution">
    <text evidence="2">The sequence shown here is derived from an EMBL/GenBank/DDBJ whole genome shotgun (WGS) entry which is preliminary data.</text>
</comment>
<dbReference type="RefSeq" id="WP_130720560.1">
    <property type="nucleotide sequence ID" value="NZ_SIMR01000015.1"/>
</dbReference>
<evidence type="ECO:0000256" key="1">
    <source>
        <dbReference type="SAM" id="MobiDB-lite"/>
    </source>
</evidence>
<protein>
    <submittedName>
        <fullName evidence="2">Uncharacterized protein</fullName>
    </submittedName>
</protein>
<dbReference type="EMBL" id="SIMR01000015">
    <property type="protein sequence ID" value="TBC01053.1"/>
    <property type="molecule type" value="Genomic_DNA"/>
</dbReference>
<evidence type="ECO:0000313" key="2">
    <source>
        <dbReference type="EMBL" id="TBC01053.1"/>
    </source>
</evidence>
<dbReference type="Proteomes" id="UP000294215">
    <property type="component" value="Unassembled WGS sequence"/>
</dbReference>
<evidence type="ECO:0000313" key="3">
    <source>
        <dbReference type="Proteomes" id="UP000294215"/>
    </source>
</evidence>
<accession>A0AB38HQJ8</accession>